<dbReference type="InterPro" id="IPR010024">
    <property type="entry name" value="CHP16711"/>
</dbReference>
<dbReference type="EMBL" id="SCWC02000005">
    <property type="protein sequence ID" value="KAA1039142.1"/>
    <property type="molecule type" value="Genomic_DNA"/>
</dbReference>
<proteinExistence type="predicted"/>
<organism evidence="2 3">
    <name type="scientific">Macrococcus equipercicus</name>
    <dbReference type="NCBI Taxonomy" id="69967"/>
    <lineage>
        <taxon>Bacteria</taxon>
        <taxon>Bacillati</taxon>
        <taxon>Bacillota</taxon>
        <taxon>Bacilli</taxon>
        <taxon>Bacillales</taxon>
        <taxon>Staphylococcaceae</taxon>
        <taxon>Macrococcus</taxon>
    </lineage>
</organism>
<protein>
    <recommendedName>
        <fullName evidence="1">YopX protein domain-containing protein</fullName>
    </recommendedName>
</protein>
<keyword evidence="3" id="KW-1185">Reference proteome</keyword>
<dbReference type="SUPFAM" id="SSF159006">
    <property type="entry name" value="YopX-like"/>
    <property type="match status" value="1"/>
</dbReference>
<evidence type="ECO:0000313" key="3">
    <source>
        <dbReference type="Proteomes" id="UP000295735"/>
    </source>
</evidence>
<reference evidence="2 3" key="1">
    <citation type="submission" date="2019-09" db="EMBL/GenBank/DDBJ databases">
        <authorList>
            <person name="Mazhar S."/>
            <person name="Altermann E."/>
            <person name="Hill C."/>
            <person name="Mcauliffe O."/>
        </authorList>
    </citation>
    <scope>NUCLEOTIDE SEQUENCE [LARGE SCALE GENOMIC DNA]</scope>
    <source>
        <strain evidence="2 3">ATCC 51831</strain>
    </source>
</reference>
<evidence type="ECO:0000259" key="1">
    <source>
        <dbReference type="Pfam" id="PF09643"/>
    </source>
</evidence>
<dbReference type="NCBIfam" id="TIGR01671">
    <property type="entry name" value="phage_TIGR01671"/>
    <property type="match status" value="1"/>
</dbReference>
<comment type="caution">
    <text evidence="2">The sequence shown here is derived from an EMBL/GenBank/DDBJ whole genome shotgun (WGS) entry which is preliminary data.</text>
</comment>
<feature type="domain" description="YopX protein" evidence="1">
    <location>
        <begin position="4"/>
        <end position="133"/>
    </location>
</feature>
<gene>
    <name evidence="2" type="ORF">ERX35_007970</name>
</gene>
<name>A0ABQ6R7R7_9STAP</name>
<dbReference type="RefSeq" id="WP_149459401.1">
    <property type="nucleotide sequence ID" value="NZ_SCWC02000005.1"/>
</dbReference>
<evidence type="ECO:0000313" key="2">
    <source>
        <dbReference type="EMBL" id="KAA1039142.1"/>
    </source>
</evidence>
<accession>A0ABQ6R7R7</accession>
<dbReference type="InterPro" id="IPR023385">
    <property type="entry name" value="YopX-like_C"/>
</dbReference>
<dbReference type="InterPro" id="IPR019096">
    <property type="entry name" value="YopX_protein"/>
</dbReference>
<dbReference type="Pfam" id="PF09643">
    <property type="entry name" value="YopX"/>
    <property type="match status" value="1"/>
</dbReference>
<sequence>MIPKFRVLNKYNKKMYPVLTIDFESKIISMLDHELMDCLEVPLEDEYLMQSTGLTDKNSVEIFEGDIVRCFIDLSEYEWIGKVEKFTHDDYPAFDIEAPNGFWYESNIFSHVANSDEELEIIGNIYENPALLKGDEHGTI</sequence>
<dbReference type="Proteomes" id="UP000295735">
    <property type="component" value="Unassembled WGS sequence"/>
</dbReference>
<dbReference type="Gene3D" id="2.30.30.290">
    <property type="entry name" value="YopX-like domains"/>
    <property type="match status" value="1"/>
</dbReference>